<accession>A0ABQ4I075</accession>
<evidence type="ECO:0000313" key="2">
    <source>
        <dbReference type="EMBL" id="GIJ11288.1"/>
    </source>
</evidence>
<evidence type="ECO:0000313" key="3">
    <source>
        <dbReference type="Proteomes" id="UP000647017"/>
    </source>
</evidence>
<evidence type="ECO:0000259" key="1">
    <source>
        <dbReference type="Pfam" id="PF19054"/>
    </source>
</evidence>
<protein>
    <recommendedName>
        <fullName evidence="1">DUF5753 domain-containing protein</fullName>
    </recommendedName>
</protein>
<keyword evidence="3" id="KW-1185">Reference proteome</keyword>
<name>A0ABQ4I075_9ACTN</name>
<gene>
    <name evidence="2" type="ORF">Van01_45020</name>
</gene>
<feature type="domain" description="DUF5753" evidence="1">
    <location>
        <begin position="5"/>
        <end position="120"/>
    </location>
</feature>
<reference evidence="2 3" key="1">
    <citation type="submission" date="2021-01" db="EMBL/GenBank/DDBJ databases">
        <title>Whole genome shotgun sequence of Verrucosispora andamanensis NBRC 109075.</title>
        <authorList>
            <person name="Komaki H."/>
            <person name="Tamura T."/>
        </authorList>
    </citation>
    <scope>NUCLEOTIDE SEQUENCE [LARGE SCALE GENOMIC DNA]</scope>
    <source>
        <strain evidence="2 3">NBRC 109075</strain>
    </source>
</reference>
<dbReference type="Pfam" id="PF19054">
    <property type="entry name" value="DUF5753"/>
    <property type="match status" value="1"/>
</dbReference>
<dbReference type="Proteomes" id="UP000647017">
    <property type="component" value="Unassembled WGS sequence"/>
</dbReference>
<dbReference type="InterPro" id="IPR043917">
    <property type="entry name" value="DUF5753"/>
</dbReference>
<sequence>MRELDGPHVSVALSESALRRTIGDHGTMREQLLHLIDVSNRPNVELQVYPFDAQTYATASYSFIILRFGDDAATDVVYVETFTDADYLDRPDAVRAYTRLWDRLRAAALGPVESRTLIQRMADDMKR</sequence>
<comment type="caution">
    <text evidence="2">The sequence shown here is derived from an EMBL/GenBank/DDBJ whole genome shotgun (WGS) entry which is preliminary data.</text>
</comment>
<organism evidence="2 3">
    <name type="scientific">Micromonospora andamanensis</name>
    <dbReference type="NCBI Taxonomy" id="1287068"/>
    <lineage>
        <taxon>Bacteria</taxon>
        <taxon>Bacillati</taxon>
        <taxon>Actinomycetota</taxon>
        <taxon>Actinomycetes</taxon>
        <taxon>Micromonosporales</taxon>
        <taxon>Micromonosporaceae</taxon>
        <taxon>Micromonospora</taxon>
    </lineage>
</organism>
<dbReference type="EMBL" id="BOOZ01000028">
    <property type="protein sequence ID" value="GIJ11288.1"/>
    <property type="molecule type" value="Genomic_DNA"/>
</dbReference>
<proteinExistence type="predicted"/>